<keyword evidence="2" id="KW-1003">Cell membrane</keyword>
<comment type="similarity">
    <text evidence="11">Belongs to the ligand-gated ion channel (TC 1.A.9) family.</text>
</comment>
<sequence>MGRYSPLSILVFFVMEYFYSEVVSQGFSDYNTLTTNLFMNYEKRTRPSTAGSATAVYMIFEPSSIMSLDESEQVLYTYATLKCQWDDDTLSWDPSNYSGITNFLWPQDDVWLPDLVITNSVKDARRLGFKEMPVRVESSGAVAWFPSMILATSCDMDITYYPFDTQKCNIILSTTMSTYEEISILPKGEPISWAEYSSRQPARSNSNPV</sequence>
<comment type="subcellular location">
    <subcellularLocation>
        <location evidence="10">Synaptic cell membrane</location>
        <topology evidence="10">Multi-pass membrane protein</topology>
    </subcellularLocation>
</comment>
<organism evidence="13 14">
    <name type="scientific">Elysia crispata</name>
    <name type="common">lettuce slug</name>
    <dbReference type="NCBI Taxonomy" id="231223"/>
    <lineage>
        <taxon>Eukaryota</taxon>
        <taxon>Metazoa</taxon>
        <taxon>Spiralia</taxon>
        <taxon>Lophotrochozoa</taxon>
        <taxon>Mollusca</taxon>
        <taxon>Gastropoda</taxon>
        <taxon>Heterobranchia</taxon>
        <taxon>Euthyneura</taxon>
        <taxon>Panpulmonata</taxon>
        <taxon>Sacoglossa</taxon>
        <taxon>Placobranchoidea</taxon>
        <taxon>Plakobranchidae</taxon>
        <taxon>Elysia</taxon>
    </lineage>
</organism>
<evidence type="ECO:0000256" key="6">
    <source>
        <dbReference type="ARBA" id="ARBA00023136"/>
    </source>
</evidence>
<dbReference type="EMBL" id="JAWDGP010006444">
    <property type="protein sequence ID" value="KAK3741136.1"/>
    <property type="molecule type" value="Genomic_DNA"/>
</dbReference>
<keyword evidence="3" id="KW-0812">Transmembrane</keyword>
<keyword evidence="4" id="KW-0770">Synapse</keyword>
<evidence type="ECO:0000256" key="7">
    <source>
        <dbReference type="ARBA" id="ARBA00023170"/>
    </source>
</evidence>
<dbReference type="Pfam" id="PF02931">
    <property type="entry name" value="Neur_chan_LBD"/>
    <property type="match status" value="1"/>
</dbReference>
<dbReference type="InterPro" id="IPR018000">
    <property type="entry name" value="Neurotransmitter_ion_chnl_CS"/>
</dbReference>
<dbReference type="PROSITE" id="PS00236">
    <property type="entry name" value="NEUROTR_ION_CHANNEL"/>
    <property type="match status" value="1"/>
</dbReference>
<dbReference type="Proteomes" id="UP001283361">
    <property type="component" value="Unassembled WGS sequence"/>
</dbReference>
<dbReference type="FunFam" id="2.70.170.10:FF:000028">
    <property type="entry name" value="AcetylCholine Receptor"/>
    <property type="match status" value="1"/>
</dbReference>
<keyword evidence="1 11" id="KW-0813">Transport</keyword>
<keyword evidence="11" id="KW-0732">Signal</keyword>
<keyword evidence="9 11" id="KW-0407">Ion channel</keyword>
<dbReference type="InterPro" id="IPR002394">
    <property type="entry name" value="Nicotinic_acetylcholine_rcpt"/>
</dbReference>
<gene>
    <name evidence="13" type="ORF">RRG08_042503</name>
</gene>
<evidence type="ECO:0000256" key="10">
    <source>
        <dbReference type="ARBA" id="ARBA00034099"/>
    </source>
</evidence>
<dbReference type="PRINTS" id="PR00254">
    <property type="entry name" value="NICOTINICR"/>
</dbReference>
<dbReference type="SUPFAM" id="SSF63712">
    <property type="entry name" value="Nicotinic receptor ligand binding domain-like"/>
    <property type="match status" value="1"/>
</dbReference>
<evidence type="ECO:0000256" key="8">
    <source>
        <dbReference type="ARBA" id="ARBA00023286"/>
    </source>
</evidence>
<evidence type="ECO:0000256" key="11">
    <source>
        <dbReference type="RuleBase" id="RU000687"/>
    </source>
</evidence>
<dbReference type="PRINTS" id="PR00252">
    <property type="entry name" value="NRIONCHANNEL"/>
</dbReference>
<dbReference type="CDD" id="cd18989">
    <property type="entry name" value="LGIC_ECD_cation"/>
    <property type="match status" value="1"/>
</dbReference>
<evidence type="ECO:0000256" key="5">
    <source>
        <dbReference type="ARBA" id="ARBA00023065"/>
    </source>
</evidence>
<feature type="domain" description="Neurotransmitter-gated ion-channel ligand-binding" evidence="12">
    <location>
        <begin position="32"/>
        <end position="188"/>
    </location>
</feature>
<keyword evidence="8" id="KW-1071">Ligand-gated ion channel</keyword>
<dbReference type="Gene3D" id="2.70.170.10">
    <property type="entry name" value="Neurotransmitter-gated ion-channel ligand-binding domain"/>
    <property type="match status" value="1"/>
</dbReference>
<protein>
    <recommendedName>
        <fullName evidence="12">Neurotransmitter-gated ion-channel ligand-binding domain-containing protein</fullName>
    </recommendedName>
</protein>
<evidence type="ECO:0000259" key="12">
    <source>
        <dbReference type="Pfam" id="PF02931"/>
    </source>
</evidence>
<keyword evidence="5 11" id="KW-0406">Ion transport</keyword>
<dbReference type="GO" id="GO:0045211">
    <property type="term" value="C:postsynaptic membrane"/>
    <property type="evidence" value="ECO:0007669"/>
    <property type="project" value="InterPro"/>
</dbReference>
<dbReference type="InterPro" id="IPR036734">
    <property type="entry name" value="Neur_chan_lig-bd_sf"/>
</dbReference>
<evidence type="ECO:0000256" key="1">
    <source>
        <dbReference type="ARBA" id="ARBA00022448"/>
    </source>
</evidence>
<reference evidence="13" key="1">
    <citation type="journal article" date="2023" name="G3 (Bethesda)">
        <title>A reference genome for the long-term kleptoplast-retaining sea slug Elysia crispata morphotype clarki.</title>
        <authorList>
            <person name="Eastman K.E."/>
            <person name="Pendleton A.L."/>
            <person name="Shaikh M.A."/>
            <person name="Suttiyut T."/>
            <person name="Ogas R."/>
            <person name="Tomko P."/>
            <person name="Gavelis G."/>
            <person name="Widhalm J.R."/>
            <person name="Wisecaver J.H."/>
        </authorList>
    </citation>
    <scope>NUCLEOTIDE SEQUENCE</scope>
    <source>
        <strain evidence="13">ECLA1</strain>
    </source>
</reference>
<evidence type="ECO:0000313" key="13">
    <source>
        <dbReference type="EMBL" id="KAK3741136.1"/>
    </source>
</evidence>
<dbReference type="GO" id="GO:0004888">
    <property type="term" value="F:transmembrane signaling receptor activity"/>
    <property type="evidence" value="ECO:0007669"/>
    <property type="project" value="InterPro"/>
</dbReference>
<evidence type="ECO:0000256" key="4">
    <source>
        <dbReference type="ARBA" id="ARBA00023018"/>
    </source>
</evidence>
<proteinExistence type="inferred from homology"/>
<dbReference type="GO" id="GO:0022848">
    <property type="term" value="F:acetylcholine-gated monoatomic cation-selective channel activity"/>
    <property type="evidence" value="ECO:0007669"/>
    <property type="project" value="InterPro"/>
</dbReference>
<keyword evidence="14" id="KW-1185">Reference proteome</keyword>
<feature type="chain" id="PRO_5041782985" description="Neurotransmitter-gated ion-channel ligand-binding domain-containing protein" evidence="11">
    <location>
        <begin position="25"/>
        <end position="209"/>
    </location>
</feature>
<name>A0AAE0YDB1_9GAST</name>
<evidence type="ECO:0000256" key="3">
    <source>
        <dbReference type="ARBA" id="ARBA00022692"/>
    </source>
</evidence>
<evidence type="ECO:0000256" key="9">
    <source>
        <dbReference type="ARBA" id="ARBA00023303"/>
    </source>
</evidence>
<keyword evidence="6" id="KW-0472">Membrane</keyword>
<evidence type="ECO:0000313" key="14">
    <source>
        <dbReference type="Proteomes" id="UP001283361"/>
    </source>
</evidence>
<comment type="caution">
    <text evidence="13">The sequence shown here is derived from an EMBL/GenBank/DDBJ whole genome shotgun (WGS) entry which is preliminary data.</text>
</comment>
<dbReference type="PANTHER" id="PTHR18945">
    <property type="entry name" value="NEUROTRANSMITTER GATED ION CHANNEL"/>
    <property type="match status" value="1"/>
</dbReference>
<dbReference type="InterPro" id="IPR006201">
    <property type="entry name" value="Neur_channel"/>
</dbReference>
<feature type="signal peptide" evidence="11">
    <location>
        <begin position="1"/>
        <end position="24"/>
    </location>
</feature>
<accession>A0AAE0YDB1</accession>
<dbReference type="InterPro" id="IPR006202">
    <property type="entry name" value="Neur_chan_lig-bd"/>
</dbReference>
<evidence type="ECO:0000256" key="2">
    <source>
        <dbReference type="ARBA" id="ARBA00022475"/>
    </source>
</evidence>
<keyword evidence="7" id="KW-0675">Receptor</keyword>
<dbReference type="AlphaFoldDB" id="A0AAE0YDB1"/>